<dbReference type="AlphaFoldDB" id="A0AAD4SWR2"/>
<organism evidence="3 4">
    <name type="scientific">Papaver atlanticum</name>
    <dbReference type="NCBI Taxonomy" id="357466"/>
    <lineage>
        <taxon>Eukaryota</taxon>
        <taxon>Viridiplantae</taxon>
        <taxon>Streptophyta</taxon>
        <taxon>Embryophyta</taxon>
        <taxon>Tracheophyta</taxon>
        <taxon>Spermatophyta</taxon>
        <taxon>Magnoliopsida</taxon>
        <taxon>Ranunculales</taxon>
        <taxon>Papaveraceae</taxon>
        <taxon>Papaveroideae</taxon>
        <taxon>Papaver</taxon>
    </lineage>
</organism>
<evidence type="ECO:0000313" key="4">
    <source>
        <dbReference type="Proteomes" id="UP001202328"/>
    </source>
</evidence>
<accession>A0AAD4SWR2</accession>
<dbReference type="PANTHER" id="PTHR35490">
    <property type="entry name" value="BACTERIOPHAGE N4 ADSORPTION B PROTEIN"/>
    <property type="match status" value="1"/>
</dbReference>
<dbReference type="Proteomes" id="UP001202328">
    <property type="component" value="Unassembled WGS sequence"/>
</dbReference>
<feature type="compositionally biased region" description="Low complexity" evidence="1">
    <location>
        <begin position="33"/>
        <end position="45"/>
    </location>
</feature>
<proteinExistence type="predicted"/>
<comment type="caution">
    <text evidence="3">The sequence shown here is derived from an EMBL/GenBank/DDBJ whole genome shotgun (WGS) entry which is preliminary data.</text>
</comment>
<keyword evidence="2" id="KW-1133">Transmembrane helix</keyword>
<dbReference type="EMBL" id="JAJJMB010007841">
    <property type="protein sequence ID" value="KAI3926984.1"/>
    <property type="molecule type" value="Genomic_DNA"/>
</dbReference>
<dbReference type="PANTHER" id="PTHR35490:SF2">
    <property type="entry name" value="BACTERIOPHAGE N4 ADSORPTION B PROTEIN"/>
    <property type="match status" value="1"/>
</dbReference>
<evidence type="ECO:0000256" key="2">
    <source>
        <dbReference type="SAM" id="Phobius"/>
    </source>
</evidence>
<gene>
    <name evidence="3" type="ORF">MKW98_027757</name>
</gene>
<evidence type="ECO:0000313" key="3">
    <source>
        <dbReference type="EMBL" id="KAI3926984.1"/>
    </source>
</evidence>
<protein>
    <submittedName>
        <fullName evidence="3">Uncharacterized protein</fullName>
    </submittedName>
</protein>
<keyword evidence="2" id="KW-0812">Transmembrane</keyword>
<keyword evidence="2" id="KW-0472">Membrane</keyword>
<feature type="region of interest" description="Disordered" evidence="1">
    <location>
        <begin position="22"/>
        <end position="47"/>
    </location>
</feature>
<evidence type="ECO:0000256" key="1">
    <source>
        <dbReference type="SAM" id="MobiDB-lite"/>
    </source>
</evidence>
<keyword evidence="4" id="KW-1185">Reference proteome</keyword>
<feature type="transmembrane region" description="Helical" evidence="2">
    <location>
        <begin position="369"/>
        <end position="390"/>
    </location>
</feature>
<name>A0AAD4SWR2_9MAGN</name>
<sequence length="414" mass="46400">MPTFSAVTLDRFLEPGAAKSKLKSQVSPSLYKTPETTSSLPESPFSLPPSPYVVNHKRRGINLQKSHSQSEVLERAVEDNIEDRRSDSLQASHSLGDVSVLEITNKLTDISEEVDEIGEKTSNLNDELGEENDVSGERNSSWNDVIREKSALLVANGNELDKEIAIDDFFDPQESMSYTSNTDAEDNAWGQRSFKMSTMTAEYYDACEELSSAGSLQSSMRDVDSEVREIRVNLLMEIERRKRAEDAFNSMERQWESLREKLSAVGVNLPAASAIVVEDGGLKSDIAEDVCHQVSVARFVADAVGWGVAKAEVEKEMESLVESKNFEIARLTDRLHYYETMNCEMSNRNQEAMETARHDRQRRKRRQRWIWSSIGVTIALGSAALAWSYYQRTSKGVLPSSSSQSSEIPEATML</sequence>
<reference evidence="3" key="1">
    <citation type="submission" date="2022-04" db="EMBL/GenBank/DDBJ databases">
        <title>A functionally conserved STORR gene fusion in Papaver species that diverged 16.8 million years ago.</title>
        <authorList>
            <person name="Catania T."/>
        </authorList>
    </citation>
    <scope>NUCLEOTIDE SEQUENCE</scope>
    <source>
        <strain evidence="3">S-188037</strain>
    </source>
</reference>